<evidence type="ECO:0000313" key="1">
    <source>
        <dbReference type="EMBL" id="MPM35935.1"/>
    </source>
</evidence>
<protein>
    <submittedName>
        <fullName evidence="1">Uncharacterized protein</fullName>
    </submittedName>
</protein>
<reference evidence="1" key="1">
    <citation type="submission" date="2019-08" db="EMBL/GenBank/DDBJ databases">
        <authorList>
            <person name="Kucharzyk K."/>
            <person name="Murdoch R.W."/>
            <person name="Higgins S."/>
            <person name="Loffler F."/>
        </authorList>
    </citation>
    <scope>NUCLEOTIDE SEQUENCE</scope>
</reference>
<organism evidence="1">
    <name type="scientific">bioreactor metagenome</name>
    <dbReference type="NCBI Taxonomy" id="1076179"/>
    <lineage>
        <taxon>unclassified sequences</taxon>
        <taxon>metagenomes</taxon>
        <taxon>ecological metagenomes</taxon>
    </lineage>
</organism>
<sequence>MAVIRYVDAQQLLHSLAGQANLHADYLFPLGDPAGNVLELDCIGIIDGHAGIILTDHRHLHTVFFGPV</sequence>
<dbReference type="AlphaFoldDB" id="A0A644Z4U4"/>
<proteinExistence type="predicted"/>
<accession>A0A644Z4U4</accession>
<gene>
    <name evidence="1" type="ORF">SDC9_82529</name>
</gene>
<dbReference type="EMBL" id="VSSQ01007442">
    <property type="protein sequence ID" value="MPM35935.1"/>
    <property type="molecule type" value="Genomic_DNA"/>
</dbReference>
<name>A0A644Z4U4_9ZZZZ</name>
<comment type="caution">
    <text evidence="1">The sequence shown here is derived from an EMBL/GenBank/DDBJ whole genome shotgun (WGS) entry which is preliminary data.</text>
</comment>